<comment type="caution">
    <text evidence="1">The sequence shown here is derived from an EMBL/GenBank/DDBJ whole genome shotgun (WGS) entry which is preliminary data.</text>
</comment>
<name>A0A5C4MBH0_9PSEU</name>
<dbReference type="Proteomes" id="UP000305546">
    <property type="component" value="Unassembled WGS sequence"/>
</dbReference>
<proteinExistence type="predicted"/>
<organism evidence="1 2">
    <name type="scientific">Amycolatopsis alkalitolerans</name>
    <dbReference type="NCBI Taxonomy" id="2547244"/>
    <lineage>
        <taxon>Bacteria</taxon>
        <taxon>Bacillati</taxon>
        <taxon>Actinomycetota</taxon>
        <taxon>Actinomycetes</taxon>
        <taxon>Pseudonocardiales</taxon>
        <taxon>Pseudonocardiaceae</taxon>
        <taxon>Amycolatopsis</taxon>
    </lineage>
</organism>
<dbReference type="EMBL" id="VDFW01000002">
    <property type="protein sequence ID" value="TNC29260.1"/>
    <property type="molecule type" value="Genomic_DNA"/>
</dbReference>
<gene>
    <name evidence="1" type="ORF">FG385_03265</name>
</gene>
<dbReference type="OrthoDB" id="3577141at2"/>
<dbReference type="AlphaFoldDB" id="A0A5C4MBH0"/>
<reference evidence="1 2" key="1">
    <citation type="submission" date="2019-06" db="EMBL/GenBank/DDBJ databases">
        <title>Amycolatopsis alkalitolerans sp. nov., isolated from Gastrodia elata Blume.</title>
        <authorList>
            <person name="Narsing Rao M.P."/>
            <person name="Li W.J."/>
        </authorList>
    </citation>
    <scope>NUCLEOTIDE SEQUENCE [LARGE SCALE GENOMIC DNA]</scope>
    <source>
        <strain evidence="1 2">SYSUP0005</strain>
    </source>
</reference>
<protein>
    <submittedName>
        <fullName evidence="1">Uncharacterized protein</fullName>
    </submittedName>
</protein>
<evidence type="ECO:0000313" key="1">
    <source>
        <dbReference type="EMBL" id="TNC29260.1"/>
    </source>
</evidence>
<accession>A0A5C4MBH0</accession>
<evidence type="ECO:0000313" key="2">
    <source>
        <dbReference type="Proteomes" id="UP000305546"/>
    </source>
</evidence>
<keyword evidence="2" id="KW-1185">Reference proteome</keyword>
<sequence>MAEGTYEFRVSGEISERIRDVVGEFSEMRIVAAGPATLIYSSVPDAMHLHGILKLCEDLGLHVVSVQRLPDPQRAP</sequence>